<name>A0A1M5NTI3_9BRAD</name>
<dbReference type="RefSeq" id="WP_079602041.1">
    <property type="nucleotide sequence ID" value="NZ_LT670817.1"/>
</dbReference>
<dbReference type="EMBL" id="LT670817">
    <property type="protein sequence ID" value="SHG92263.1"/>
    <property type="molecule type" value="Genomic_DNA"/>
</dbReference>
<reference evidence="1 2" key="1">
    <citation type="submission" date="2016-11" db="EMBL/GenBank/DDBJ databases">
        <authorList>
            <person name="Jaros S."/>
            <person name="Januszkiewicz K."/>
            <person name="Wedrychowicz H."/>
        </authorList>
    </citation>
    <scope>NUCLEOTIDE SEQUENCE [LARGE SCALE GENOMIC DNA]</scope>
    <source>
        <strain evidence="1 2">GAS138</strain>
    </source>
</reference>
<dbReference type="AlphaFoldDB" id="A0A1M5NTI3"/>
<evidence type="ECO:0000313" key="2">
    <source>
        <dbReference type="Proteomes" id="UP000189796"/>
    </source>
</evidence>
<accession>A0A1M5NTI3</accession>
<proteinExistence type="predicted"/>
<evidence type="ECO:0000313" key="1">
    <source>
        <dbReference type="EMBL" id="SHG92263.1"/>
    </source>
</evidence>
<sequence length="246" mass="26554">MIGDSNDILQRVRKVLPRRWFSWGAPIRDALLGGLSDGAAWCYSWIGYARQQSRIATSSGIFLDIVAWDFFGANFVRRSGENDASFQPRILQEILRPRQTRDAISQVLTDLTSKPPKIIELWNPQDCGGYGVAQMGGYGSGPGCYGSLLFDNQMLVSAYHAPTQGIPNVDGYGGYNAGYGVGTIEYADLSLITGPITDAEIYARVQQTIAAGTIAWVAIQNPPTLLITDESGIALTADSGDILVVG</sequence>
<dbReference type="Proteomes" id="UP000189796">
    <property type="component" value="Chromosome I"/>
</dbReference>
<gene>
    <name evidence="1" type="ORF">SAMN05443248_3094</name>
</gene>
<organism evidence="1 2">
    <name type="scientific">Bradyrhizobium erythrophlei</name>
    <dbReference type="NCBI Taxonomy" id="1437360"/>
    <lineage>
        <taxon>Bacteria</taxon>
        <taxon>Pseudomonadati</taxon>
        <taxon>Pseudomonadota</taxon>
        <taxon>Alphaproteobacteria</taxon>
        <taxon>Hyphomicrobiales</taxon>
        <taxon>Nitrobacteraceae</taxon>
        <taxon>Bradyrhizobium</taxon>
    </lineage>
</organism>
<protein>
    <submittedName>
        <fullName evidence="1">Uncharacterized protein</fullName>
    </submittedName>
</protein>
<dbReference type="OrthoDB" id="7272469at2"/>